<dbReference type="AlphaFoldDB" id="A0A8J5FNP4"/>
<evidence type="ECO:0000256" key="2">
    <source>
        <dbReference type="ARBA" id="ARBA00022553"/>
    </source>
</evidence>
<organism evidence="6 7">
    <name type="scientific">Zingiber officinale</name>
    <name type="common">Ginger</name>
    <name type="synonym">Amomum zingiber</name>
    <dbReference type="NCBI Taxonomy" id="94328"/>
    <lineage>
        <taxon>Eukaryota</taxon>
        <taxon>Viridiplantae</taxon>
        <taxon>Streptophyta</taxon>
        <taxon>Embryophyta</taxon>
        <taxon>Tracheophyta</taxon>
        <taxon>Spermatophyta</taxon>
        <taxon>Magnoliopsida</taxon>
        <taxon>Liliopsida</taxon>
        <taxon>Zingiberales</taxon>
        <taxon>Zingiberaceae</taxon>
        <taxon>Zingiber</taxon>
    </lineage>
</organism>
<proteinExistence type="predicted"/>
<dbReference type="PANTHER" id="PTHR33402:SF16">
    <property type="entry name" value="VQ MOTIF-CONTAINING PROTEIN 13-RELATED"/>
    <property type="match status" value="1"/>
</dbReference>
<accession>A0A8J5FNP4</accession>
<comment type="subcellular location">
    <subcellularLocation>
        <location evidence="1">Nucleus</location>
    </subcellularLocation>
</comment>
<keyword evidence="2" id="KW-0597">Phosphoprotein</keyword>
<evidence type="ECO:0000259" key="5">
    <source>
        <dbReference type="Pfam" id="PF05678"/>
    </source>
</evidence>
<dbReference type="PANTHER" id="PTHR33402">
    <property type="entry name" value="VQ MOTIF-CONTAINING PROTEIN 11-LIKE"/>
    <property type="match status" value="1"/>
</dbReference>
<dbReference type="InterPro" id="IPR008889">
    <property type="entry name" value="VQ"/>
</dbReference>
<evidence type="ECO:0000256" key="1">
    <source>
        <dbReference type="ARBA" id="ARBA00004123"/>
    </source>
</evidence>
<feature type="region of interest" description="Disordered" evidence="4">
    <location>
        <begin position="187"/>
        <end position="217"/>
    </location>
</feature>
<protein>
    <recommendedName>
        <fullName evidence="5">VQ domain-containing protein</fullName>
    </recommendedName>
</protein>
<evidence type="ECO:0000313" key="7">
    <source>
        <dbReference type="Proteomes" id="UP000734854"/>
    </source>
</evidence>
<reference evidence="6 7" key="1">
    <citation type="submission" date="2020-08" db="EMBL/GenBank/DDBJ databases">
        <title>Plant Genome Project.</title>
        <authorList>
            <person name="Zhang R.-G."/>
        </authorList>
    </citation>
    <scope>NUCLEOTIDE SEQUENCE [LARGE SCALE GENOMIC DNA]</scope>
    <source>
        <tissue evidence="6">Rhizome</tissue>
    </source>
</reference>
<sequence length="217" mass="22857">METIMDDIKSTKPAISGDTISFLSRQTPTASSRLSVFDLRSSVVFSLNFTNRAAMFDRSNGVAATGATPASWPLSLPPKPSSCATFIQADAASFKQVVQMLTGSTTGSASAKNPAIRLRKPSFKLYERRGSLKNQNSPSVSWRNTPEILHPSLTLSPVTPLIADPFGRSPRPAGADSAAGVAVAEGGFSLHPSPAKGNPPRLLPLFPVTSPPRVPSA</sequence>
<feature type="domain" description="VQ" evidence="5">
    <location>
        <begin position="85"/>
        <end position="106"/>
    </location>
</feature>
<dbReference type="EMBL" id="JACMSC010000013">
    <property type="protein sequence ID" value="KAG6492176.1"/>
    <property type="molecule type" value="Genomic_DNA"/>
</dbReference>
<evidence type="ECO:0000313" key="6">
    <source>
        <dbReference type="EMBL" id="KAG6492176.1"/>
    </source>
</evidence>
<dbReference type="Proteomes" id="UP000734854">
    <property type="component" value="Unassembled WGS sequence"/>
</dbReference>
<evidence type="ECO:0000256" key="4">
    <source>
        <dbReference type="SAM" id="MobiDB-lite"/>
    </source>
</evidence>
<keyword evidence="3" id="KW-0539">Nucleus</keyword>
<dbReference type="Pfam" id="PF05678">
    <property type="entry name" value="VQ"/>
    <property type="match status" value="1"/>
</dbReference>
<gene>
    <name evidence="6" type="ORF">ZIOFF_047126</name>
</gene>
<name>A0A8J5FNP4_ZINOF</name>
<dbReference type="GO" id="GO:0005634">
    <property type="term" value="C:nucleus"/>
    <property type="evidence" value="ECO:0007669"/>
    <property type="project" value="UniProtKB-SubCell"/>
</dbReference>
<comment type="caution">
    <text evidence="6">The sequence shown here is derived from an EMBL/GenBank/DDBJ whole genome shotgun (WGS) entry which is preliminary data.</text>
</comment>
<evidence type="ECO:0000256" key="3">
    <source>
        <dbReference type="ARBA" id="ARBA00023242"/>
    </source>
</evidence>
<keyword evidence="7" id="KW-1185">Reference proteome</keyword>
<dbReference type="InterPro" id="IPR039611">
    <property type="entry name" value="VQ_4/11/13/19/31/33"/>
</dbReference>